<comment type="caution">
    <text evidence="2">The sequence shown here is derived from an EMBL/GenBank/DDBJ whole genome shotgun (WGS) entry which is preliminary data.</text>
</comment>
<sequence length="69" mass="7787">MYITEECIDCSACVDECEQKAIYQAGEQYELNSEMKAPLSDDHTFIVPELCDQCKSCVEVCAVDAIEER</sequence>
<dbReference type="AlphaFoldDB" id="A0A0W8FVD9"/>
<dbReference type="EMBL" id="LNQE01000807">
    <property type="protein sequence ID" value="KUG24872.1"/>
    <property type="molecule type" value="Genomic_DNA"/>
</dbReference>
<dbReference type="PROSITE" id="PS00198">
    <property type="entry name" value="4FE4S_FER_1"/>
    <property type="match status" value="1"/>
</dbReference>
<protein>
    <submittedName>
        <fullName evidence="2">4fe-4s ferredoxin, iron-sulfur binding</fullName>
    </submittedName>
</protein>
<dbReference type="InterPro" id="IPR017900">
    <property type="entry name" value="4Fe4S_Fe_S_CS"/>
</dbReference>
<feature type="domain" description="4Fe-4S ferredoxin-type" evidence="1">
    <location>
        <begin position="42"/>
        <end position="69"/>
    </location>
</feature>
<dbReference type="InterPro" id="IPR017896">
    <property type="entry name" value="4Fe4S_Fe-S-bd"/>
</dbReference>
<dbReference type="PROSITE" id="PS51379">
    <property type="entry name" value="4FE4S_FER_2"/>
    <property type="match status" value="2"/>
</dbReference>
<dbReference type="SUPFAM" id="SSF54862">
    <property type="entry name" value="4Fe-4S ferredoxins"/>
    <property type="match status" value="1"/>
</dbReference>
<gene>
    <name evidence="2" type="ORF">ASZ90_005320</name>
</gene>
<accession>A0A0W8FVD9</accession>
<dbReference type="Pfam" id="PF13187">
    <property type="entry name" value="Fer4_9"/>
    <property type="match status" value="1"/>
</dbReference>
<organism evidence="2">
    <name type="scientific">hydrocarbon metagenome</name>
    <dbReference type="NCBI Taxonomy" id="938273"/>
    <lineage>
        <taxon>unclassified sequences</taxon>
        <taxon>metagenomes</taxon>
        <taxon>ecological metagenomes</taxon>
    </lineage>
</organism>
<proteinExistence type="predicted"/>
<reference evidence="2" key="1">
    <citation type="journal article" date="2015" name="Proc. Natl. Acad. Sci. U.S.A.">
        <title>Networks of energetic and metabolic interactions define dynamics in microbial communities.</title>
        <authorList>
            <person name="Embree M."/>
            <person name="Liu J.K."/>
            <person name="Al-Bassam M.M."/>
            <person name="Zengler K."/>
        </authorList>
    </citation>
    <scope>NUCLEOTIDE SEQUENCE</scope>
</reference>
<name>A0A0W8FVD9_9ZZZZ</name>
<dbReference type="Gene3D" id="3.30.70.20">
    <property type="match status" value="1"/>
</dbReference>
<evidence type="ECO:0000313" key="2">
    <source>
        <dbReference type="EMBL" id="KUG24872.1"/>
    </source>
</evidence>
<feature type="domain" description="4Fe-4S ferredoxin-type" evidence="1">
    <location>
        <begin position="1"/>
        <end position="27"/>
    </location>
</feature>
<evidence type="ECO:0000259" key="1">
    <source>
        <dbReference type="PROSITE" id="PS51379"/>
    </source>
</evidence>